<keyword evidence="3" id="KW-1185">Reference proteome</keyword>
<protein>
    <recommendedName>
        <fullName evidence="1">Antitoxin SocA-like Panacea domain-containing protein</fullName>
    </recommendedName>
</protein>
<dbReference type="Proteomes" id="UP000192678">
    <property type="component" value="Unassembled WGS sequence"/>
</dbReference>
<evidence type="ECO:0000313" key="3">
    <source>
        <dbReference type="Proteomes" id="UP000192678"/>
    </source>
</evidence>
<reference evidence="2 3" key="1">
    <citation type="submission" date="2017-04" db="EMBL/GenBank/DDBJ databases">
        <authorList>
            <person name="Afonso C.L."/>
            <person name="Miller P.J."/>
            <person name="Scott M.A."/>
            <person name="Spackman E."/>
            <person name="Goraichik I."/>
            <person name="Dimitrov K.M."/>
            <person name="Suarez D.L."/>
            <person name="Swayne D.E."/>
        </authorList>
    </citation>
    <scope>NUCLEOTIDE SEQUENCE [LARGE SCALE GENOMIC DNA]</scope>
    <source>
        <strain evidence="2 3">DSM 19625</strain>
    </source>
</reference>
<feature type="domain" description="Antitoxin SocA-like Panacea" evidence="1">
    <location>
        <begin position="30"/>
        <end position="144"/>
    </location>
</feature>
<proteinExistence type="predicted"/>
<sequence>MQGFNVNKTKTLNAALYVLNHLGETDSHKIFKILYFADQEHLKQFGRPITGDSYQATKLGPVPSFLYGLFKAAEKGVHPFAEAIEMFTAFSVSRKDNIPHIQATKAADINELAETDLEVITNSIKANKELSFAELVIKSHDIAWINAAKKHDTEISYIDMAIAANTSHVMINHIVLNAENECSKN</sequence>
<dbReference type="STRING" id="475255.SAMN04488101_107153"/>
<organism evidence="2 3">
    <name type="scientific">Pedobacter nyackensis</name>
    <dbReference type="NCBI Taxonomy" id="475255"/>
    <lineage>
        <taxon>Bacteria</taxon>
        <taxon>Pseudomonadati</taxon>
        <taxon>Bacteroidota</taxon>
        <taxon>Sphingobacteriia</taxon>
        <taxon>Sphingobacteriales</taxon>
        <taxon>Sphingobacteriaceae</taxon>
        <taxon>Pedobacter</taxon>
    </lineage>
</organism>
<dbReference type="Pfam" id="PF13274">
    <property type="entry name" value="SocA_Panacea"/>
    <property type="match status" value="1"/>
</dbReference>
<dbReference type="RefSeq" id="WP_084290011.1">
    <property type="nucleotide sequence ID" value="NZ_FWYB01000007.1"/>
</dbReference>
<dbReference type="InterPro" id="IPR025272">
    <property type="entry name" value="SocA_Panacea"/>
</dbReference>
<evidence type="ECO:0000259" key="1">
    <source>
        <dbReference type="Pfam" id="PF13274"/>
    </source>
</evidence>
<dbReference type="AlphaFoldDB" id="A0A1W2DL71"/>
<dbReference type="OrthoDB" id="9813053at2"/>
<gene>
    <name evidence="2" type="ORF">SAMN04488101_107153</name>
</gene>
<evidence type="ECO:0000313" key="2">
    <source>
        <dbReference type="EMBL" id="SMC98205.1"/>
    </source>
</evidence>
<accession>A0A1W2DL71</accession>
<dbReference type="EMBL" id="FWYB01000007">
    <property type="protein sequence ID" value="SMC98205.1"/>
    <property type="molecule type" value="Genomic_DNA"/>
</dbReference>
<name>A0A1W2DL71_9SPHI</name>